<feature type="transmembrane region" description="Helical" evidence="5">
    <location>
        <begin position="109"/>
        <end position="132"/>
    </location>
</feature>
<protein>
    <submittedName>
        <fullName evidence="6">Flippase</fullName>
    </submittedName>
</protein>
<evidence type="ECO:0000256" key="2">
    <source>
        <dbReference type="ARBA" id="ARBA00022692"/>
    </source>
</evidence>
<dbReference type="PANTHER" id="PTHR43424">
    <property type="entry name" value="LOCUS PUTATIVE PROTEIN 1-RELATED"/>
    <property type="match status" value="1"/>
</dbReference>
<keyword evidence="4 5" id="KW-0472">Membrane</keyword>
<organism evidence="6 7">
    <name type="scientific">Proteus mirabilis</name>
    <dbReference type="NCBI Taxonomy" id="584"/>
    <lineage>
        <taxon>Bacteria</taxon>
        <taxon>Pseudomonadati</taxon>
        <taxon>Pseudomonadota</taxon>
        <taxon>Gammaproteobacteria</taxon>
        <taxon>Enterobacterales</taxon>
        <taxon>Morganellaceae</taxon>
        <taxon>Proteus</taxon>
    </lineage>
</organism>
<feature type="transmembrane region" description="Helical" evidence="5">
    <location>
        <begin position="384"/>
        <end position="401"/>
    </location>
</feature>
<dbReference type="AlphaFoldDB" id="A0AAN4C9X4"/>
<feature type="transmembrane region" description="Helical" evidence="5">
    <location>
        <begin position="323"/>
        <end position="347"/>
    </location>
</feature>
<keyword evidence="2 5" id="KW-0812">Transmembrane</keyword>
<comment type="caution">
    <text evidence="6">The sequence shown here is derived from an EMBL/GenBank/DDBJ whole genome shotgun (WGS) entry which is preliminary data.</text>
</comment>
<proteinExistence type="predicted"/>
<name>A0AAN4C9X4_PROMI</name>
<dbReference type="EMBL" id="ABKSPD020000011">
    <property type="protein sequence ID" value="EKW9777141.1"/>
    <property type="molecule type" value="Genomic_DNA"/>
</dbReference>
<reference evidence="6" key="1">
    <citation type="submission" date="2023-06" db="EMBL/GenBank/DDBJ databases">
        <authorList>
            <consortium name="Clinical and Environmental Microbiology Branch: Whole genome sequencing antimicrobial resistance pathogens in the healthcare setting"/>
        </authorList>
    </citation>
    <scope>NUCLEOTIDE SEQUENCE</scope>
    <source>
        <strain evidence="6">Microbial</strain>
    </source>
</reference>
<dbReference type="Pfam" id="PF01943">
    <property type="entry name" value="Polysacc_synt"/>
    <property type="match status" value="1"/>
</dbReference>
<feature type="transmembrane region" description="Helical" evidence="5">
    <location>
        <begin position="359"/>
        <end position="378"/>
    </location>
</feature>
<comment type="subcellular location">
    <subcellularLocation>
        <location evidence="1">Membrane</location>
        <topology evidence="1">Multi-pass membrane protein</topology>
    </subcellularLocation>
</comment>
<gene>
    <name evidence="6" type="ORF">PW210_003003</name>
</gene>
<evidence type="ECO:0000256" key="5">
    <source>
        <dbReference type="SAM" id="Phobius"/>
    </source>
</evidence>
<keyword evidence="3 5" id="KW-1133">Transmembrane helix</keyword>
<feature type="transmembrane region" description="Helical" evidence="5">
    <location>
        <begin position="144"/>
        <end position="162"/>
    </location>
</feature>
<evidence type="ECO:0000256" key="3">
    <source>
        <dbReference type="ARBA" id="ARBA00022989"/>
    </source>
</evidence>
<feature type="transmembrane region" description="Helical" evidence="5">
    <location>
        <begin position="168"/>
        <end position="188"/>
    </location>
</feature>
<dbReference type="CDD" id="cd13128">
    <property type="entry name" value="MATE_Wzx_like"/>
    <property type="match status" value="1"/>
</dbReference>
<accession>A0AAN4C9X4</accession>
<evidence type="ECO:0000313" key="7">
    <source>
        <dbReference type="Proteomes" id="UP001171165"/>
    </source>
</evidence>
<feature type="transmembrane region" description="Helical" evidence="5">
    <location>
        <begin position="286"/>
        <end position="311"/>
    </location>
</feature>
<evidence type="ECO:0000256" key="1">
    <source>
        <dbReference type="ARBA" id="ARBA00004141"/>
    </source>
</evidence>
<feature type="transmembrane region" description="Helical" evidence="5">
    <location>
        <begin position="209"/>
        <end position="230"/>
    </location>
</feature>
<dbReference type="Proteomes" id="UP001171165">
    <property type="component" value="Unassembled WGS sequence"/>
</dbReference>
<dbReference type="GO" id="GO:0016020">
    <property type="term" value="C:membrane"/>
    <property type="evidence" value="ECO:0007669"/>
    <property type="project" value="UniProtKB-SubCell"/>
</dbReference>
<dbReference type="InterPro" id="IPR052556">
    <property type="entry name" value="PolySynth_Transporter"/>
</dbReference>
<evidence type="ECO:0000256" key="4">
    <source>
        <dbReference type="ARBA" id="ARBA00023136"/>
    </source>
</evidence>
<feature type="transmembrane region" description="Helical" evidence="5">
    <location>
        <begin position="12"/>
        <end position="33"/>
    </location>
</feature>
<dbReference type="InterPro" id="IPR002797">
    <property type="entry name" value="Polysacc_synth"/>
</dbReference>
<evidence type="ECO:0000313" key="6">
    <source>
        <dbReference type="EMBL" id="EKW9777141.1"/>
    </source>
</evidence>
<feature type="transmembrane region" description="Helical" evidence="5">
    <location>
        <begin position="39"/>
        <end position="61"/>
    </location>
</feature>
<feature type="transmembrane region" description="Helical" evidence="5">
    <location>
        <begin position="242"/>
        <end position="265"/>
    </location>
</feature>
<dbReference type="PANTHER" id="PTHR43424:SF1">
    <property type="entry name" value="LOCUS PUTATIVE PROTEIN 1-RELATED"/>
    <property type="match status" value="1"/>
</dbReference>
<feature type="transmembrane region" description="Helical" evidence="5">
    <location>
        <begin position="82"/>
        <end position="103"/>
    </location>
</feature>
<sequence>MLNKKILHNAIWMISEKAISIIGLFLVTSYVAKYVGPETFGIIALATATFQIVQIIAQLGNDNIIFKRVSKNNRSGIKLIKSTFLIRTIIYITITIPLLIYFYSYKNNLTFIFSIAISVACYFSSIDVYSIYNNAILKSKQNTISNMVGLTLGLSIQFIIAYKKYNPIYLSIPIIITTFLPFLIRFILFNKMNLVKEIVVKKKSRYNKYILSSGLAIVFSSLSIAIYTRINQFMISYLDSDYSLGIYSVAVTLSSSWAFILSALISSTLPSIFGEKDDNKAIRIGVKLNIIITLISLLVLSFITLFGKLFINLLFGEEYINAYYLLKILCISTMFSNLGMLSSRFIVRSSGYSFLSKKMFIMVLLSIPISYCLIKNYGLIGASYSVLIIEFVSLTLMNYFFKKRIVWKLHLETLKMNLK</sequence>